<dbReference type="InterPro" id="IPR015760">
    <property type="entry name" value="TIF_IF2"/>
</dbReference>
<dbReference type="SUPFAM" id="SSF52156">
    <property type="entry name" value="Initiation factor IF2/eIF5b, domain 3"/>
    <property type="match status" value="1"/>
</dbReference>
<feature type="non-terminal residue" evidence="8">
    <location>
        <position position="252"/>
    </location>
</feature>
<evidence type="ECO:0000256" key="3">
    <source>
        <dbReference type="ARBA" id="ARBA00022741"/>
    </source>
</evidence>
<organism evidence="8">
    <name type="scientific">marine sediment metagenome</name>
    <dbReference type="NCBI Taxonomy" id="412755"/>
    <lineage>
        <taxon>unclassified sequences</taxon>
        <taxon>metagenomes</taxon>
        <taxon>ecological metagenomes</taxon>
    </lineage>
</organism>
<dbReference type="GO" id="GO:0005737">
    <property type="term" value="C:cytoplasm"/>
    <property type="evidence" value="ECO:0007669"/>
    <property type="project" value="TreeGrafter"/>
</dbReference>
<keyword evidence="3" id="KW-0547">Nucleotide-binding</keyword>
<evidence type="ECO:0000256" key="2">
    <source>
        <dbReference type="ARBA" id="ARBA00022540"/>
    </source>
</evidence>
<dbReference type="PANTHER" id="PTHR43381:SF4">
    <property type="entry name" value="EUKARYOTIC TRANSLATION INITIATION FACTOR 5B"/>
    <property type="match status" value="1"/>
</dbReference>
<evidence type="ECO:0000256" key="1">
    <source>
        <dbReference type="ARBA" id="ARBA00007733"/>
    </source>
</evidence>
<feature type="domain" description="Translation elongation factor EFTu-like" evidence="6">
    <location>
        <begin position="27"/>
        <end position="100"/>
    </location>
</feature>
<dbReference type="Gene3D" id="3.40.50.10050">
    <property type="entry name" value="Translation initiation factor IF- 2, domain 3"/>
    <property type="match status" value="1"/>
</dbReference>
<accession>X1NMD1</accession>
<keyword evidence="4" id="KW-0648">Protein biosynthesis</keyword>
<dbReference type="FunFam" id="3.40.50.10050:FF:000001">
    <property type="entry name" value="Translation initiation factor IF-2"/>
    <property type="match status" value="1"/>
</dbReference>
<feature type="domain" description="Translation initiation factor IF- 2" evidence="7">
    <location>
        <begin position="116"/>
        <end position="220"/>
    </location>
</feature>
<evidence type="ECO:0008006" key="9">
    <source>
        <dbReference type="Google" id="ProtNLM"/>
    </source>
</evidence>
<evidence type="ECO:0000259" key="6">
    <source>
        <dbReference type="Pfam" id="PF03144"/>
    </source>
</evidence>
<dbReference type="Gene3D" id="2.40.30.10">
    <property type="entry name" value="Translation factors"/>
    <property type="match status" value="1"/>
</dbReference>
<evidence type="ECO:0000256" key="5">
    <source>
        <dbReference type="ARBA" id="ARBA00023134"/>
    </source>
</evidence>
<dbReference type="AlphaFoldDB" id="X1NMD1"/>
<evidence type="ECO:0000259" key="7">
    <source>
        <dbReference type="Pfam" id="PF11987"/>
    </source>
</evidence>
<evidence type="ECO:0000313" key="8">
    <source>
        <dbReference type="EMBL" id="GAI44763.1"/>
    </source>
</evidence>
<dbReference type="InterPro" id="IPR009000">
    <property type="entry name" value="Transl_B-barrel_sf"/>
</dbReference>
<dbReference type="InterPro" id="IPR036925">
    <property type="entry name" value="TIF_IF2_dom3_sf"/>
</dbReference>
<reference evidence="8" key="1">
    <citation type="journal article" date="2014" name="Front. Microbiol.">
        <title>High frequency of phylogenetically diverse reductive dehalogenase-homologous genes in deep subseafloor sedimentary metagenomes.</title>
        <authorList>
            <person name="Kawai M."/>
            <person name="Futagami T."/>
            <person name="Toyoda A."/>
            <person name="Takaki Y."/>
            <person name="Nishi S."/>
            <person name="Hori S."/>
            <person name="Arai W."/>
            <person name="Tsubouchi T."/>
            <person name="Morono Y."/>
            <person name="Uchiyama I."/>
            <person name="Ito T."/>
            <person name="Fujiyama A."/>
            <person name="Inagaki F."/>
            <person name="Takami H."/>
        </authorList>
    </citation>
    <scope>NUCLEOTIDE SEQUENCE</scope>
    <source>
        <strain evidence="8">Expedition CK06-06</strain>
    </source>
</reference>
<keyword evidence="5" id="KW-0342">GTP-binding</keyword>
<dbReference type="SUPFAM" id="SSF50447">
    <property type="entry name" value="Translation proteins"/>
    <property type="match status" value="1"/>
</dbReference>
<name>X1NMD1_9ZZZZ</name>
<gene>
    <name evidence="8" type="ORF">S06H3_46946</name>
</gene>
<keyword evidence="2" id="KW-0396">Initiation factor</keyword>
<dbReference type="FunFam" id="2.40.30.10:FF:000013">
    <property type="entry name" value="eukaryotic translation initiation factor 5B"/>
    <property type="match status" value="1"/>
</dbReference>
<comment type="similarity">
    <text evidence="1">Belongs to the TRAFAC class translation factor GTPase superfamily. Classic translation factor GTPase family. IF-2 subfamily.</text>
</comment>
<protein>
    <recommendedName>
        <fullName evidence="9">Translation initiation factor IF- 2 domain-containing protein</fullName>
    </recommendedName>
</protein>
<dbReference type="Pfam" id="PF03144">
    <property type="entry name" value="GTP_EFTU_D2"/>
    <property type="match status" value="1"/>
</dbReference>
<dbReference type="CDD" id="cd03703">
    <property type="entry name" value="aeIF5B_II"/>
    <property type="match status" value="1"/>
</dbReference>
<comment type="caution">
    <text evidence="8">The sequence shown here is derived from an EMBL/GenBank/DDBJ whole genome shotgun (WGS) entry which is preliminary data.</text>
</comment>
<dbReference type="Pfam" id="PF11987">
    <property type="entry name" value="IF-2"/>
    <property type="match status" value="1"/>
</dbReference>
<evidence type="ECO:0000256" key="4">
    <source>
        <dbReference type="ARBA" id="ARBA00022917"/>
    </source>
</evidence>
<dbReference type="GO" id="GO:0005525">
    <property type="term" value="F:GTP binding"/>
    <property type="evidence" value="ECO:0007669"/>
    <property type="project" value="UniProtKB-KW"/>
</dbReference>
<dbReference type="EMBL" id="BARV01029443">
    <property type="protein sequence ID" value="GAI44763.1"/>
    <property type="molecule type" value="Genomic_DNA"/>
</dbReference>
<sequence length="252" mass="27891">MKVTKGPAKGTVLEVKEDPGLGITINAVIYDGVLKKGDIIVVGGKEKPLVTKVRAVLLPKPLDEIRDPRDKFSSVNTVSAATGIKIAAPDLEDALAGAPLYVVPSENQLEKYVKAVSEEIEKIRIATEIEGIVLKTDTLGSLEAIAESLRRDNVPIRLANVGDVSKRDVMEAVVVKEHEPLHGVIIAFNVKILPDAEEEAKNRRVPIFQHNIIYHLIDDYTKWVRSKRETRLQEEFDRLIKPGKIKLLPGYV</sequence>
<dbReference type="PANTHER" id="PTHR43381">
    <property type="entry name" value="TRANSLATION INITIATION FACTOR IF-2-RELATED"/>
    <property type="match status" value="1"/>
</dbReference>
<dbReference type="InterPro" id="IPR004161">
    <property type="entry name" value="EFTu-like_2"/>
</dbReference>
<proteinExistence type="inferred from homology"/>
<dbReference type="InterPro" id="IPR023115">
    <property type="entry name" value="TIF_IF2_dom3"/>
</dbReference>
<dbReference type="GO" id="GO:0003743">
    <property type="term" value="F:translation initiation factor activity"/>
    <property type="evidence" value="ECO:0007669"/>
    <property type="project" value="UniProtKB-KW"/>
</dbReference>